<dbReference type="Proteomes" id="UP000070544">
    <property type="component" value="Unassembled WGS sequence"/>
</dbReference>
<feature type="transmembrane region" description="Helical" evidence="2">
    <location>
        <begin position="409"/>
        <end position="429"/>
    </location>
</feature>
<evidence type="ECO:0000256" key="1">
    <source>
        <dbReference type="SAM" id="MobiDB-lite"/>
    </source>
</evidence>
<feature type="transmembrane region" description="Helical" evidence="2">
    <location>
        <begin position="328"/>
        <end position="348"/>
    </location>
</feature>
<keyword evidence="2" id="KW-0472">Membrane</keyword>
<dbReference type="OrthoDB" id="4137487at2759"/>
<feature type="region of interest" description="Disordered" evidence="1">
    <location>
        <begin position="475"/>
        <end position="530"/>
    </location>
</feature>
<feature type="region of interest" description="Disordered" evidence="1">
    <location>
        <begin position="376"/>
        <end position="401"/>
    </location>
</feature>
<evidence type="ECO:0000256" key="2">
    <source>
        <dbReference type="SAM" id="Phobius"/>
    </source>
</evidence>
<dbReference type="STRING" id="1344416.A0A139AIN7"/>
<evidence type="ECO:0000313" key="4">
    <source>
        <dbReference type="Proteomes" id="UP000070544"/>
    </source>
</evidence>
<name>A0A139AIN7_GONPJ</name>
<keyword evidence="2" id="KW-0812">Transmembrane</keyword>
<reference evidence="3 4" key="1">
    <citation type="journal article" date="2015" name="Genome Biol. Evol.">
        <title>Phylogenomic analyses indicate that early fungi evolved digesting cell walls of algal ancestors of land plants.</title>
        <authorList>
            <person name="Chang Y."/>
            <person name="Wang S."/>
            <person name="Sekimoto S."/>
            <person name="Aerts A.L."/>
            <person name="Choi C."/>
            <person name="Clum A."/>
            <person name="LaButti K.M."/>
            <person name="Lindquist E.A."/>
            <person name="Yee Ngan C."/>
            <person name="Ohm R.A."/>
            <person name="Salamov A.A."/>
            <person name="Grigoriev I.V."/>
            <person name="Spatafora J.W."/>
            <person name="Berbee M.L."/>
        </authorList>
    </citation>
    <scope>NUCLEOTIDE SEQUENCE [LARGE SCALE GENOMIC DNA]</scope>
    <source>
        <strain evidence="3 4">JEL478</strain>
    </source>
</reference>
<feature type="transmembrane region" description="Helical" evidence="2">
    <location>
        <begin position="249"/>
        <end position="267"/>
    </location>
</feature>
<dbReference type="AlphaFoldDB" id="A0A139AIN7"/>
<dbReference type="PANTHER" id="PTHR31685:SF3">
    <property type="entry name" value="INTEGRAL MEMBRANE PROTEIN (AFU_ORTHOLOGUE AFUA_6G12730)"/>
    <property type="match status" value="1"/>
</dbReference>
<protein>
    <submittedName>
        <fullName evidence="3">Uncharacterized protein</fullName>
    </submittedName>
</protein>
<feature type="transmembrane region" description="Helical" evidence="2">
    <location>
        <begin position="47"/>
        <end position="69"/>
    </location>
</feature>
<sequence>MDMEDGDGQLPPLDPFATMSPTGGDLTAVDDGWGDVLVDVKPPNGWMIAHVFISLIAFTVIIPLGVALARRSHRGHIILQSVGVFLVFFTTVTARKGDKTWRTWAQALGWEFTDLSQDVHNQFGWLVFALVMVQGPILGVVRSQVLESDRIALRNIFADPNRYGAIKGVVTRLHNTIGYFVLPIGYAAIAAGFVSMTGTCGLDGLGGCASHLIFGSILLWYSAFAILAQLQSPSSTLRRRRSVEFYDSLAITMFAIIAIIGFVVWGAPSPATALLLVSGGMLGCMLEMSEILRWRNPVPGMIMVAVGLSVLSKAGYDPFAVKNDDYLAVAETYFGWAMTLAGVFRILATAIRPLPPPPTATTTAYAPLATTETRFSSSDSTLPVGNLTSNPLQAPAPPKRSERSDAIPVFLHNFFLFTSGVLYIGSSASGVPPKWAAAANLDAVQLSNGLISISFFGVAWLVLIGSLAAAAVGSTGSKSTEEGTVEVLHDQEFDHEDEEEPEPSRHSGAGKVADGGEMGDVEMEAFLGQE</sequence>
<gene>
    <name evidence="3" type="ORF">M427DRAFT_31075</name>
</gene>
<feature type="transmembrane region" description="Helical" evidence="2">
    <location>
        <begin position="209"/>
        <end position="228"/>
    </location>
</feature>
<feature type="compositionally biased region" description="Polar residues" evidence="1">
    <location>
        <begin position="376"/>
        <end position="392"/>
    </location>
</feature>
<keyword evidence="4" id="KW-1185">Reference proteome</keyword>
<keyword evidence="2" id="KW-1133">Transmembrane helix</keyword>
<feature type="transmembrane region" description="Helical" evidence="2">
    <location>
        <begin position="449"/>
        <end position="472"/>
    </location>
</feature>
<feature type="transmembrane region" description="Helical" evidence="2">
    <location>
        <begin position="123"/>
        <end position="141"/>
    </location>
</feature>
<dbReference type="EMBL" id="KQ965751">
    <property type="protein sequence ID" value="KXS16672.1"/>
    <property type="molecule type" value="Genomic_DNA"/>
</dbReference>
<dbReference type="PANTHER" id="PTHR31685">
    <property type="entry name" value="INTEGRAL MEMBRANE PROTEIN (AFU_ORTHOLOGUE AFUA_6G12730)-RELATED"/>
    <property type="match status" value="1"/>
</dbReference>
<evidence type="ECO:0000313" key="3">
    <source>
        <dbReference type="EMBL" id="KXS16672.1"/>
    </source>
</evidence>
<feature type="transmembrane region" description="Helical" evidence="2">
    <location>
        <begin position="76"/>
        <end position="94"/>
    </location>
</feature>
<accession>A0A139AIN7</accession>
<organism evidence="3 4">
    <name type="scientific">Gonapodya prolifera (strain JEL478)</name>
    <name type="common">Monoblepharis prolifera</name>
    <dbReference type="NCBI Taxonomy" id="1344416"/>
    <lineage>
        <taxon>Eukaryota</taxon>
        <taxon>Fungi</taxon>
        <taxon>Fungi incertae sedis</taxon>
        <taxon>Chytridiomycota</taxon>
        <taxon>Chytridiomycota incertae sedis</taxon>
        <taxon>Monoblepharidomycetes</taxon>
        <taxon>Monoblepharidales</taxon>
        <taxon>Gonapodyaceae</taxon>
        <taxon>Gonapodya</taxon>
    </lineage>
</organism>
<feature type="transmembrane region" description="Helical" evidence="2">
    <location>
        <begin position="177"/>
        <end position="197"/>
    </location>
</feature>
<proteinExistence type="predicted"/>